<accession>E3E5I0</accession>
<dbReference type="PATRIC" id="fig|886882.15.peg.3739"/>
<dbReference type="EMBL" id="CP002213">
    <property type="protein sequence ID" value="ADO57699.1"/>
    <property type="molecule type" value="Genomic_DNA"/>
</dbReference>
<dbReference type="HOGENOM" id="CLU_116201_0_0_9"/>
<dbReference type="Proteomes" id="UP000006868">
    <property type="component" value="Chromosome"/>
</dbReference>
<evidence type="ECO:0000313" key="2">
    <source>
        <dbReference type="EMBL" id="ADO57699.1"/>
    </source>
</evidence>
<dbReference type="SMR" id="E3E5I0"/>
<organism evidence="2 3">
    <name type="scientific">Paenibacillus polymyxa (strain SC2)</name>
    <name type="common">Bacillus polymyxa</name>
    <dbReference type="NCBI Taxonomy" id="886882"/>
    <lineage>
        <taxon>Bacteria</taxon>
        <taxon>Bacillati</taxon>
        <taxon>Bacillota</taxon>
        <taxon>Bacilli</taxon>
        <taxon>Bacillales</taxon>
        <taxon>Paenibacillaceae</taxon>
        <taxon>Paenibacillus</taxon>
    </lineage>
</organism>
<dbReference type="KEGG" id="ppm:PPSC2_17500"/>
<name>E3E5I0_PAEPS</name>
<dbReference type="Gene3D" id="3.90.1150.200">
    <property type="match status" value="1"/>
</dbReference>
<gene>
    <name evidence="2" type="primary">ydeI</name>
    <name evidence="2" type="ORF">PPSC2_17500</name>
</gene>
<feature type="domain" description="YdhG-like" evidence="1">
    <location>
        <begin position="21"/>
        <end position="118"/>
    </location>
</feature>
<dbReference type="InterPro" id="IPR014922">
    <property type="entry name" value="YdhG-like"/>
</dbReference>
<dbReference type="Pfam" id="PF13376">
    <property type="entry name" value="OmdA"/>
    <property type="match status" value="1"/>
</dbReference>
<dbReference type="STRING" id="1406.LK13_04840"/>
<evidence type="ECO:0000313" key="3">
    <source>
        <dbReference type="Proteomes" id="UP000006868"/>
    </source>
</evidence>
<sequence>MTSREEINPKVDAYLDKVKKWKAEMEKLRAIMLDCQLTEELKWGKPCYMFQNSNIAIIQGFKEHCALMFFKGALLKDPNGILIKPGEDTQAGRQIRFTNVEGIVEMEAILKDYINEAIEVEKTGLKVDFKKNTELIFPEEFQAKLDEDPALKTAFAALTPGRQRAYVMHFSAPKQSKTRESRIEKCMQDILNGKGLNDR</sequence>
<evidence type="ECO:0000259" key="1">
    <source>
        <dbReference type="Pfam" id="PF08818"/>
    </source>
</evidence>
<dbReference type="PIRSF" id="PIRSF021308">
    <property type="entry name" value="UCP021308"/>
    <property type="match status" value="1"/>
</dbReference>
<dbReference type="InterPro" id="IPR016786">
    <property type="entry name" value="YdeI_bac"/>
</dbReference>
<proteinExistence type="predicted"/>
<dbReference type="OrthoDB" id="214150at2"/>
<dbReference type="eggNOG" id="COG4430">
    <property type="taxonomic scope" value="Bacteria"/>
</dbReference>
<dbReference type="SUPFAM" id="SSF159888">
    <property type="entry name" value="YdhG-like"/>
    <property type="match status" value="1"/>
</dbReference>
<dbReference type="RefSeq" id="WP_013372280.1">
    <property type="nucleotide sequence ID" value="NC_014622.2"/>
</dbReference>
<reference evidence="2 3" key="1">
    <citation type="journal article" date="2011" name="J. Bacteriol.">
        <title>Complete genome sequence of Paenibacillus polymyxa SC2, a strain of plant growth-promoting Rhizobacterium with broad-spectrum antimicrobial activity.</title>
        <authorList>
            <person name="Ma M."/>
            <person name="Wang C."/>
            <person name="Ding Y."/>
            <person name="Li L."/>
            <person name="Shen D."/>
            <person name="Jiang X."/>
            <person name="Guan D."/>
            <person name="Cao F."/>
            <person name="Chen H."/>
            <person name="Feng R."/>
            <person name="Wang X."/>
            <person name="Ge Y."/>
            <person name="Yao L."/>
            <person name="Bing X."/>
            <person name="Yang X."/>
            <person name="Li J."/>
            <person name="Du B."/>
        </authorList>
    </citation>
    <scope>NUCLEOTIDE SEQUENCE [LARGE SCALE GENOMIC DNA]</scope>
    <source>
        <strain evidence="2 3">SC2</strain>
    </source>
</reference>
<protein>
    <submittedName>
        <fullName evidence="2">YdeI</fullName>
    </submittedName>
</protein>
<dbReference type="Pfam" id="PF08818">
    <property type="entry name" value="DUF1801"/>
    <property type="match status" value="1"/>
</dbReference>
<dbReference type="AlphaFoldDB" id="E3E5I0"/>